<dbReference type="AlphaFoldDB" id="A0A9N8YV11"/>
<gene>
    <name evidence="3" type="ORF">CPELLU_LOCUS78</name>
</gene>
<reference evidence="3" key="1">
    <citation type="submission" date="2021-06" db="EMBL/GenBank/DDBJ databases">
        <authorList>
            <person name="Kallberg Y."/>
            <person name="Tangrot J."/>
            <person name="Rosling A."/>
        </authorList>
    </citation>
    <scope>NUCLEOTIDE SEQUENCE</scope>
    <source>
        <strain evidence="3">FL966</strain>
    </source>
</reference>
<evidence type="ECO:0000256" key="1">
    <source>
        <dbReference type="SAM" id="MobiDB-lite"/>
    </source>
</evidence>
<feature type="region of interest" description="Disordered" evidence="1">
    <location>
        <begin position="42"/>
        <end position="121"/>
    </location>
</feature>
<feature type="compositionally biased region" description="Low complexity" evidence="1">
    <location>
        <begin position="60"/>
        <end position="74"/>
    </location>
</feature>
<name>A0A9N8YV11_9GLOM</name>
<evidence type="ECO:0000256" key="2">
    <source>
        <dbReference type="SAM" id="SignalP"/>
    </source>
</evidence>
<accession>A0A9N8YV11</accession>
<keyword evidence="4" id="KW-1185">Reference proteome</keyword>
<evidence type="ECO:0000313" key="4">
    <source>
        <dbReference type="Proteomes" id="UP000789759"/>
    </source>
</evidence>
<keyword evidence="2" id="KW-0732">Signal</keyword>
<feature type="signal peptide" evidence="2">
    <location>
        <begin position="1"/>
        <end position="24"/>
    </location>
</feature>
<feature type="compositionally biased region" description="Low complexity" evidence="1">
    <location>
        <begin position="102"/>
        <end position="113"/>
    </location>
</feature>
<comment type="caution">
    <text evidence="3">The sequence shown here is derived from an EMBL/GenBank/DDBJ whole genome shotgun (WGS) entry which is preliminary data.</text>
</comment>
<feature type="chain" id="PRO_5040251329" evidence="2">
    <location>
        <begin position="25"/>
        <end position="153"/>
    </location>
</feature>
<dbReference type="EMBL" id="CAJVQA010000015">
    <property type="protein sequence ID" value="CAG8449884.1"/>
    <property type="molecule type" value="Genomic_DNA"/>
</dbReference>
<sequence length="153" mass="16323">MVLSRKLLLTLIFLAMAFVVMASATPSLEEAFQKRQLLPLAGNQKRDDEPAPARSSCVKTEPCTTTTPTLPTHTCNEGSPDLENTVTATDDDDSQPTVVGDSKSPQKSVVVVSGGNPSRADDMTSDSVGYYQRNSALIISTLILASMISMMAL</sequence>
<protein>
    <submittedName>
        <fullName evidence="3">2840_t:CDS:1</fullName>
    </submittedName>
</protein>
<organism evidence="3 4">
    <name type="scientific">Cetraspora pellucida</name>
    <dbReference type="NCBI Taxonomy" id="1433469"/>
    <lineage>
        <taxon>Eukaryota</taxon>
        <taxon>Fungi</taxon>
        <taxon>Fungi incertae sedis</taxon>
        <taxon>Mucoromycota</taxon>
        <taxon>Glomeromycotina</taxon>
        <taxon>Glomeromycetes</taxon>
        <taxon>Diversisporales</taxon>
        <taxon>Gigasporaceae</taxon>
        <taxon>Cetraspora</taxon>
    </lineage>
</organism>
<proteinExistence type="predicted"/>
<dbReference type="Proteomes" id="UP000789759">
    <property type="component" value="Unassembled WGS sequence"/>
</dbReference>
<evidence type="ECO:0000313" key="3">
    <source>
        <dbReference type="EMBL" id="CAG8449884.1"/>
    </source>
</evidence>